<dbReference type="STRING" id="92487.SAMN02745130_03144"/>
<dbReference type="AlphaFoldDB" id="A0A1T4XLE9"/>
<dbReference type="RefSeq" id="WP_200807112.1">
    <property type="nucleotide sequence ID" value="NZ_FUYB01000019.1"/>
</dbReference>
<reference evidence="1 2" key="1">
    <citation type="submission" date="2017-02" db="EMBL/GenBank/DDBJ databases">
        <authorList>
            <person name="Peterson S.W."/>
        </authorList>
    </citation>
    <scope>NUCLEOTIDE SEQUENCE [LARGE SCALE GENOMIC DNA]</scope>
    <source>
        <strain evidence="1 2">ATCC 49788</strain>
    </source>
</reference>
<gene>
    <name evidence="1" type="ORF">SAMN02745130_03144</name>
</gene>
<proteinExistence type="predicted"/>
<evidence type="ECO:0008006" key="3">
    <source>
        <dbReference type="Google" id="ProtNLM"/>
    </source>
</evidence>
<name>A0A1T4XLE9_9GAMM</name>
<accession>A0A1T4XLE9</accession>
<dbReference type="EMBL" id="FUYB01000019">
    <property type="protein sequence ID" value="SKA90409.1"/>
    <property type="molecule type" value="Genomic_DNA"/>
</dbReference>
<sequence>MSSQSGILRKMHTQLADPVEYQLVLNNTEFPLAPWLGKPIALKHTGRIYCIHCERLTKKSFNQGYCYPCFMRLAQCDTCIIKPELCHYAAGTCREPAWGEQHCMQAHFVYLANSSALKVGITRQGQIPTRWIDQGAVAALPILKVQSRYLSGLMEVAFKAHVADKTHWQQMLKSEAEFIDLVAARDQLLPQVQDALRDLRHRFGEVAVELLPEAAVTAIRYPILRYPSKVKSLSFDKDPHVAGSLEGIKGQYLILDTGVINLRKFAGYEVEFSTST</sequence>
<protein>
    <recommendedName>
        <fullName evidence="3">DUF2797 domain-containing protein</fullName>
    </recommendedName>
</protein>
<keyword evidence="2" id="KW-1185">Reference proteome</keyword>
<evidence type="ECO:0000313" key="2">
    <source>
        <dbReference type="Proteomes" id="UP000190460"/>
    </source>
</evidence>
<evidence type="ECO:0000313" key="1">
    <source>
        <dbReference type="EMBL" id="SKA90409.1"/>
    </source>
</evidence>
<dbReference type="InterPro" id="IPR021246">
    <property type="entry name" value="DUF2797"/>
</dbReference>
<organism evidence="1 2">
    <name type="scientific">Thiothrix eikelboomii</name>
    <dbReference type="NCBI Taxonomy" id="92487"/>
    <lineage>
        <taxon>Bacteria</taxon>
        <taxon>Pseudomonadati</taxon>
        <taxon>Pseudomonadota</taxon>
        <taxon>Gammaproteobacteria</taxon>
        <taxon>Thiotrichales</taxon>
        <taxon>Thiotrichaceae</taxon>
        <taxon>Thiothrix</taxon>
    </lineage>
</organism>
<dbReference type="Proteomes" id="UP000190460">
    <property type="component" value="Unassembled WGS sequence"/>
</dbReference>
<dbReference type="Pfam" id="PF10977">
    <property type="entry name" value="DUF2797"/>
    <property type="match status" value="1"/>
</dbReference>